<dbReference type="GO" id="GO:0004497">
    <property type="term" value="F:monooxygenase activity"/>
    <property type="evidence" value="ECO:0007669"/>
    <property type="project" value="UniProtKB-KW"/>
</dbReference>
<evidence type="ECO:0000256" key="3">
    <source>
        <dbReference type="ARBA" id="ARBA00022729"/>
    </source>
</evidence>
<dbReference type="GO" id="GO:0005576">
    <property type="term" value="C:extracellular region"/>
    <property type="evidence" value="ECO:0007669"/>
    <property type="project" value="UniProtKB-SubCell"/>
</dbReference>
<evidence type="ECO:0000256" key="4">
    <source>
        <dbReference type="SAM" id="SignalP"/>
    </source>
</evidence>
<keyword evidence="6" id="KW-0503">Monooxygenase</keyword>
<feature type="chain" id="PRO_5043281386" evidence="4">
    <location>
        <begin position="20"/>
        <end position="187"/>
    </location>
</feature>
<protein>
    <submittedName>
        <fullName evidence="6">Lytic polysaccharide monooxygenase</fullName>
    </submittedName>
</protein>
<gene>
    <name evidence="6" type="ORF">JRA39_001811</name>
</gene>
<dbReference type="InterPro" id="IPR014756">
    <property type="entry name" value="Ig_E-set"/>
</dbReference>
<keyword evidence="6" id="KW-0560">Oxidoreductase</keyword>
<organism evidence="6">
    <name type="scientific">Providencia stuartii</name>
    <dbReference type="NCBI Taxonomy" id="588"/>
    <lineage>
        <taxon>Bacteria</taxon>
        <taxon>Pseudomonadati</taxon>
        <taxon>Pseudomonadota</taxon>
        <taxon>Gammaproteobacteria</taxon>
        <taxon>Enterobacterales</taxon>
        <taxon>Morganellaceae</taxon>
        <taxon>Providencia</taxon>
    </lineage>
</organism>
<feature type="signal peptide" evidence="4">
    <location>
        <begin position="1"/>
        <end position="19"/>
    </location>
</feature>
<dbReference type="SUPFAM" id="SSF81296">
    <property type="entry name" value="E set domains"/>
    <property type="match status" value="1"/>
</dbReference>
<accession>A0AAI9MW88</accession>
<evidence type="ECO:0000259" key="5">
    <source>
        <dbReference type="Pfam" id="PF03067"/>
    </source>
</evidence>
<dbReference type="InterPro" id="IPR051024">
    <property type="entry name" value="GlcNAc_Chitin_IntDeg"/>
</dbReference>
<feature type="domain" description="Chitin-binding type-4" evidence="5">
    <location>
        <begin position="20"/>
        <end position="184"/>
    </location>
</feature>
<name>A0AAI9MW88_PROST</name>
<dbReference type="PANTHER" id="PTHR34823:SF1">
    <property type="entry name" value="CHITIN-BINDING TYPE-4 DOMAIN-CONTAINING PROTEIN"/>
    <property type="match status" value="1"/>
</dbReference>
<comment type="subcellular location">
    <subcellularLocation>
        <location evidence="1">Secreted</location>
    </subcellularLocation>
</comment>
<comment type="caution">
    <text evidence="6">The sequence shown here is derived from an EMBL/GenBank/DDBJ whole genome shotgun (WGS) entry which is preliminary data.</text>
</comment>
<dbReference type="PANTHER" id="PTHR34823">
    <property type="entry name" value="GLCNAC-BINDING PROTEIN A"/>
    <property type="match status" value="1"/>
</dbReference>
<dbReference type="Gene3D" id="2.70.50.50">
    <property type="entry name" value="chitin-binding protein cbp21"/>
    <property type="match status" value="1"/>
</dbReference>
<keyword evidence="2" id="KW-0964">Secreted</keyword>
<dbReference type="EMBL" id="AAZDVE040000011">
    <property type="protein sequence ID" value="EMP9432763.1"/>
    <property type="molecule type" value="Genomic_DNA"/>
</dbReference>
<evidence type="ECO:0000313" key="6">
    <source>
        <dbReference type="EMBL" id="EMP9432763.1"/>
    </source>
</evidence>
<dbReference type="FunFam" id="2.70.50.50:FF:000001">
    <property type="entry name" value="Chitin-binding protein"/>
    <property type="match status" value="1"/>
</dbReference>
<dbReference type="InterPro" id="IPR004302">
    <property type="entry name" value="Cellulose/chitin-bd_N"/>
</dbReference>
<reference evidence="6" key="1">
    <citation type="submission" date="2024-02" db="EMBL/GenBank/DDBJ databases">
        <authorList>
            <consortium name="Clinical and Environmental Microbiology Branch: Whole genome sequencing antimicrobial resistance pathogens in the healthcare setting"/>
        </authorList>
    </citation>
    <scope>NUCLEOTIDE SEQUENCE</scope>
    <source>
        <strain evidence="6">2020GO-00142</strain>
    </source>
</reference>
<evidence type="ECO:0000256" key="2">
    <source>
        <dbReference type="ARBA" id="ARBA00022525"/>
    </source>
</evidence>
<keyword evidence="3 4" id="KW-0732">Signal</keyword>
<dbReference type="RefSeq" id="WP_154624819.1">
    <property type="nucleotide sequence ID" value="NZ_CP119540.1"/>
</dbReference>
<proteinExistence type="predicted"/>
<dbReference type="AlphaFoldDB" id="A0AAI9MW88"/>
<evidence type="ECO:0000256" key="1">
    <source>
        <dbReference type="ARBA" id="ARBA00004613"/>
    </source>
</evidence>
<dbReference type="CDD" id="cd21177">
    <property type="entry name" value="LPMO_AA10"/>
    <property type="match status" value="1"/>
</dbReference>
<sequence>MKNLFLLPFLLCFSTFIFAHGYVFEPQSRAYLCNQKLNAECGAIQYEPQSLEAAKGFPLSGPIDGQIASAGITRFAELDVQTAARWSKNDLHHSQQTFKWYLTARHSTSKWEYFITKPNWNPNLPISRNQLVLTPFCQYDEPKRPGSVVEHHCTLPKENLGYQLVLAVWTIADTGNAFYQVIDLNIK</sequence>
<dbReference type="Pfam" id="PF03067">
    <property type="entry name" value="LPMO_10"/>
    <property type="match status" value="1"/>
</dbReference>